<keyword evidence="3" id="KW-0804">Transcription</keyword>
<dbReference type="Gene3D" id="3.40.50.1360">
    <property type="match status" value="1"/>
</dbReference>
<dbReference type="InterPro" id="IPR018356">
    <property type="entry name" value="Tscrpt_reg_HTH_DeoR_CS"/>
</dbReference>
<dbReference type="InterPro" id="IPR050313">
    <property type="entry name" value="Carb_Metab_HTH_regulators"/>
</dbReference>
<keyword evidence="1" id="KW-0805">Transcription regulation</keyword>
<evidence type="ECO:0000256" key="3">
    <source>
        <dbReference type="ARBA" id="ARBA00023163"/>
    </source>
</evidence>
<name>A0A1B2DTN0_9BACL</name>
<dbReference type="SUPFAM" id="SSF46785">
    <property type="entry name" value="Winged helix' DNA-binding domain"/>
    <property type="match status" value="1"/>
</dbReference>
<feature type="domain" description="HTH deoR-type" evidence="4">
    <location>
        <begin position="3"/>
        <end position="58"/>
    </location>
</feature>
<dbReference type="SUPFAM" id="SSF100950">
    <property type="entry name" value="NagB/RpiA/CoA transferase-like"/>
    <property type="match status" value="1"/>
</dbReference>
<dbReference type="GO" id="GO:0003677">
    <property type="term" value="F:DNA binding"/>
    <property type="evidence" value="ECO:0007669"/>
    <property type="project" value="UniProtKB-KW"/>
</dbReference>
<sequence>MFGEERKNLILALVEEQKRVDLQALCEKFQVSESTIRRDLREMEEAGLLKRTHGGAISIRSVNFEPSFSEREITSTEQKKAIAAKAVQWISNGDTILLDSGTTTFYLMQQLTAFTKLTVVTNSLMLPQDLELPPGIDVIVLGGAYRPGVLSLVGPITERSLDFIKVDKAFMATNGMDLEEGLSTPNVVEGDIKRKMIKRADRIILLSDSSKVNQISFARFADWSDIDVCITDSDMPEEFARKLEERGVEVYRTSAGKEA</sequence>
<dbReference type="SMART" id="SM01134">
    <property type="entry name" value="DeoRC"/>
    <property type="match status" value="1"/>
</dbReference>
<dbReference type="Pfam" id="PF08220">
    <property type="entry name" value="HTH_DeoR"/>
    <property type="match status" value="1"/>
</dbReference>
<evidence type="ECO:0000313" key="5">
    <source>
        <dbReference type="EMBL" id="ANY71063.1"/>
    </source>
</evidence>
<reference evidence="5" key="1">
    <citation type="submission" date="2016-08" db="EMBL/GenBank/DDBJ databases">
        <title>Complete Genome Seqeunce of Paenibacillus sp. BIHB 4019 from tea rhizoplane.</title>
        <authorList>
            <person name="Thakur R."/>
            <person name="Swarnkar M.K."/>
            <person name="Gulati A."/>
        </authorList>
    </citation>
    <scope>NUCLEOTIDE SEQUENCE [LARGE SCALE GENOMIC DNA]</scope>
    <source>
        <strain evidence="5">BIHB4019</strain>
    </source>
</reference>
<dbReference type="Gene3D" id="1.10.10.10">
    <property type="entry name" value="Winged helix-like DNA-binding domain superfamily/Winged helix DNA-binding domain"/>
    <property type="match status" value="1"/>
</dbReference>
<dbReference type="SMART" id="SM00420">
    <property type="entry name" value="HTH_DEOR"/>
    <property type="match status" value="1"/>
</dbReference>
<dbReference type="PRINTS" id="PR00037">
    <property type="entry name" value="HTHLACR"/>
</dbReference>
<dbReference type="PROSITE" id="PS00894">
    <property type="entry name" value="HTH_DEOR_1"/>
    <property type="match status" value="1"/>
</dbReference>
<dbReference type="InterPro" id="IPR036388">
    <property type="entry name" value="WH-like_DNA-bd_sf"/>
</dbReference>
<dbReference type="PROSITE" id="PS51000">
    <property type="entry name" value="HTH_DEOR_2"/>
    <property type="match status" value="1"/>
</dbReference>
<dbReference type="PANTHER" id="PTHR30363">
    <property type="entry name" value="HTH-TYPE TRANSCRIPTIONAL REGULATOR SRLR-RELATED"/>
    <property type="match status" value="1"/>
</dbReference>
<accession>A0A1B2DTN0</accession>
<gene>
    <name evidence="5" type="ORF">BBD42_29250</name>
</gene>
<dbReference type="GO" id="GO:0003700">
    <property type="term" value="F:DNA-binding transcription factor activity"/>
    <property type="evidence" value="ECO:0007669"/>
    <property type="project" value="InterPro"/>
</dbReference>
<dbReference type="EMBL" id="CP016808">
    <property type="protein sequence ID" value="ANY71063.1"/>
    <property type="molecule type" value="Genomic_DNA"/>
</dbReference>
<dbReference type="InterPro" id="IPR036390">
    <property type="entry name" value="WH_DNA-bd_sf"/>
</dbReference>
<proteinExistence type="predicted"/>
<organism evidence="5">
    <name type="scientific">Paenibacillus sp. BIHB 4019</name>
    <dbReference type="NCBI Taxonomy" id="1870819"/>
    <lineage>
        <taxon>Bacteria</taxon>
        <taxon>Bacillati</taxon>
        <taxon>Bacillota</taxon>
        <taxon>Bacilli</taxon>
        <taxon>Bacillales</taxon>
        <taxon>Paenibacillaceae</taxon>
        <taxon>Paenibacillus</taxon>
    </lineage>
</organism>
<dbReference type="InterPro" id="IPR014036">
    <property type="entry name" value="DeoR-like_C"/>
</dbReference>
<dbReference type="InterPro" id="IPR001034">
    <property type="entry name" value="DeoR_HTH"/>
</dbReference>
<dbReference type="Pfam" id="PF00455">
    <property type="entry name" value="DeoRC"/>
    <property type="match status" value="1"/>
</dbReference>
<evidence type="ECO:0000256" key="2">
    <source>
        <dbReference type="ARBA" id="ARBA00023125"/>
    </source>
</evidence>
<keyword evidence="2" id="KW-0238">DNA-binding</keyword>
<evidence type="ECO:0000256" key="1">
    <source>
        <dbReference type="ARBA" id="ARBA00023015"/>
    </source>
</evidence>
<dbReference type="InterPro" id="IPR037171">
    <property type="entry name" value="NagB/RpiA_transferase-like"/>
</dbReference>
<dbReference type="AlphaFoldDB" id="A0A1B2DTN0"/>
<evidence type="ECO:0000259" key="4">
    <source>
        <dbReference type="PROSITE" id="PS51000"/>
    </source>
</evidence>
<dbReference type="PANTHER" id="PTHR30363:SF44">
    <property type="entry name" value="AGA OPERON TRANSCRIPTIONAL REPRESSOR-RELATED"/>
    <property type="match status" value="1"/>
</dbReference>
<protein>
    <submittedName>
        <fullName evidence="5">DeoR family transcriptional regulator</fullName>
    </submittedName>
</protein>